<dbReference type="InterPro" id="IPR014044">
    <property type="entry name" value="CAP_dom"/>
</dbReference>
<dbReference type="PANTHER" id="PTHR31157">
    <property type="entry name" value="SCP DOMAIN-CONTAINING PROTEIN"/>
    <property type="match status" value="1"/>
</dbReference>
<name>A0A544SK27_9BACI</name>
<dbReference type="PANTHER" id="PTHR31157:SF1">
    <property type="entry name" value="SCP DOMAIN-CONTAINING PROTEIN"/>
    <property type="match status" value="1"/>
</dbReference>
<dbReference type="Pfam" id="PF00188">
    <property type="entry name" value="CAP"/>
    <property type="match status" value="1"/>
</dbReference>
<dbReference type="NCBIfam" id="TIGR02909">
    <property type="entry name" value="spore_YkwD"/>
    <property type="match status" value="1"/>
</dbReference>
<dbReference type="EMBL" id="VDGG01000069">
    <property type="protein sequence ID" value="TQR05539.1"/>
    <property type="molecule type" value="Genomic_DNA"/>
</dbReference>
<evidence type="ECO:0000313" key="3">
    <source>
        <dbReference type="Proteomes" id="UP000318937"/>
    </source>
</evidence>
<organism evidence="2 3">
    <name type="scientific">Psychrobacillus soli</name>
    <dbReference type="NCBI Taxonomy" id="1543965"/>
    <lineage>
        <taxon>Bacteria</taxon>
        <taxon>Bacillati</taxon>
        <taxon>Bacillota</taxon>
        <taxon>Bacilli</taxon>
        <taxon>Bacillales</taxon>
        <taxon>Bacillaceae</taxon>
        <taxon>Psychrobacillus</taxon>
    </lineage>
</organism>
<gene>
    <name evidence="2" type="ORF">FG383_19615</name>
</gene>
<dbReference type="Gene3D" id="3.40.33.10">
    <property type="entry name" value="CAP"/>
    <property type="match status" value="1"/>
</dbReference>
<dbReference type="SUPFAM" id="SSF55797">
    <property type="entry name" value="PR-1-like"/>
    <property type="match status" value="1"/>
</dbReference>
<dbReference type="Proteomes" id="UP000318937">
    <property type="component" value="Unassembled WGS sequence"/>
</dbReference>
<proteinExistence type="predicted"/>
<feature type="domain" description="SCP" evidence="1">
    <location>
        <begin position="132"/>
        <end position="245"/>
    </location>
</feature>
<evidence type="ECO:0000259" key="1">
    <source>
        <dbReference type="Pfam" id="PF00188"/>
    </source>
</evidence>
<reference evidence="2 3" key="1">
    <citation type="submission" date="2019-05" db="EMBL/GenBank/DDBJ databases">
        <title>Psychrobacillus vulpis sp. nov., a new species isolated from feces of a red fox that inhabits in The Tablas de Daimiel Natural Park, Albacete, Spain.</title>
        <authorList>
            <person name="Rodriguez M."/>
            <person name="Reina J.C."/>
            <person name="Bejar V."/>
            <person name="Llamas I."/>
        </authorList>
    </citation>
    <scope>NUCLEOTIDE SEQUENCE [LARGE SCALE GENOMIC DNA]</scope>
    <source>
        <strain evidence="2 3">NHI-2</strain>
    </source>
</reference>
<keyword evidence="3" id="KW-1185">Reference proteome</keyword>
<evidence type="ECO:0000313" key="2">
    <source>
        <dbReference type="EMBL" id="TQR05539.1"/>
    </source>
</evidence>
<dbReference type="AlphaFoldDB" id="A0A544SK27"/>
<dbReference type="InterPro" id="IPR014258">
    <property type="entry name" value="CAP_domain_YkwD-like"/>
</dbReference>
<accession>A0A544SK27</accession>
<sequence>MTTGNSQSTPEAKTSVTYQWQSQYNYSLSNAEIQNLINKELKNLTPVVLKEINGTKQPIVIKKATVVKKPVVVKKAPVTKKPVVTEKAPVKKPVTPPVAQKPATPVTPPVVKEPVKENNESVQVPAAIQQVVDLTNQERAKAGLKALQIDTKLTQSAQAKSQDMKNRNYFSHTSPTYGSPFEQMKSFGVTYKSAAENIAKGQRSATEVVKAWMASSGHRANIMNPSYTHIGVGLSDSGFYWTQQFIGK</sequence>
<dbReference type="CDD" id="cd05379">
    <property type="entry name" value="CAP_bacterial"/>
    <property type="match status" value="1"/>
</dbReference>
<dbReference type="InterPro" id="IPR035940">
    <property type="entry name" value="CAP_sf"/>
</dbReference>
<protein>
    <recommendedName>
        <fullName evidence="1">SCP domain-containing protein</fullName>
    </recommendedName>
</protein>
<dbReference type="OrthoDB" id="9783944at2"/>
<comment type="caution">
    <text evidence="2">The sequence shown here is derived from an EMBL/GenBank/DDBJ whole genome shotgun (WGS) entry which is preliminary data.</text>
</comment>